<sequence>MERLWDPRVEGTCMNPKLMAAGGVFTGTFNTLVDASLAIVPLTIFWNLNMDALRKVQLSIVFGLNILTSMCSGIKTQYLVELANRTDQTWATYDIFAWVTAELFLIIICGTVPMLYPLLVTIRSFSSKVQRWLYPDAAQNEAELDTLVTIGRIRWDQSRKNKMRSTSLLSYDSESNVDPDDMSRHDSLFDEQGNAYPIMIMR</sequence>
<dbReference type="InterPro" id="IPR052337">
    <property type="entry name" value="SAT4-like"/>
</dbReference>
<evidence type="ECO:0000256" key="2">
    <source>
        <dbReference type="ARBA" id="ARBA00022692"/>
    </source>
</evidence>
<dbReference type="Pfam" id="PF20684">
    <property type="entry name" value="Fung_rhodopsin"/>
    <property type="match status" value="1"/>
</dbReference>
<evidence type="ECO:0000313" key="8">
    <source>
        <dbReference type="EMBL" id="KAL1593062.1"/>
    </source>
</evidence>
<name>A0ABR3QLP4_9PLEO</name>
<proteinExistence type="inferred from homology"/>
<evidence type="ECO:0000259" key="7">
    <source>
        <dbReference type="Pfam" id="PF20684"/>
    </source>
</evidence>
<keyword evidence="2 6" id="KW-0812">Transmembrane</keyword>
<evidence type="ECO:0000256" key="3">
    <source>
        <dbReference type="ARBA" id="ARBA00022989"/>
    </source>
</evidence>
<keyword evidence="4 6" id="KW-0472">Membrane</keyword>
<comment type="subcellular location">
    <subcellularLocation>
        <location evidence="1">Membrane</location>
        <topology evidence="1">Multi-pass membrane protein</topology>
    </subcellularLocation>
</comment>
<gene>
    <name evidence="8" type="ORF">SLS59_009387</name>
</gene>
<dbReference type="InterPro" id="IPR049326">
    <property type="entry name" value="Rhodopsin_dom_fungi"/>
</dbReference>
<reference evidence="8 9" key="1">
    <citation type="submission" date="2024-02" db="EMBL/GenBank/DDBJ databases">
        <title>De novo assembly and annotation of 12 fungi associated with fruit tree decline syndrome in Ontario, Canada.</title>
        <authorList>
            <person name="Sulman M."/>
            <person name="Ellouze W."/>
            <person name="Ilyukhin E."/>
        </authorList>
    </citation>
    <scope>NUCLEOTIDE SEQUENCE [LARGE SCALE GENOMIC DNA]</scope>
    <source>
        <strain evidence="8 9">M97-236</strain>
    </source>
</reference>
<feature type="domain" description="Rhodopsin" evidence="7">
    <location>
        <begin position="2"/>
        <end position="120"/>
    </location>
</feature>
<dbReference type="PANTHER" id="PTHR33048:SF47">
    <property type="entry name" value="INTEGRAL MEMBRANE PROTEIN-RELATED"/>
    <property type="match status" value="1"/>
</dbReference>
<evidence type="ECO:0000256" key="1">
    <source>
        <dbReference type="ARBA" id="ARBA00004141"/>
    </source>
</evidence>
<organism evidence="8 9">
    <name type="scientific">Nothophoma quercina</name>
    <dbReference type="NCBI Taxonomy" id="749835"/>
    <lineage>
        <taxon>Eukaryota</taxon>
        <taxon>Fungi</taxon>
        <taxon>Dikarya</taxon>
        <taxon>Ascomycota</taxon>
        <taxon>Pezizomycotina</taxon>
        <taxon>Dothideomycetes</taxon>
        <taxon>Pleosporomycetidae</taxon>
        <taxon>Pleosporales</taxon>
        <taxon>Pleosporineae</taxon>
        <taxon>Didymellaceae</taxon>
        <taxon>Nothophoma</taxon>
    </lineage>
</organism>
<accession>A0ABR3QLP4</accession>
<feature type="transmembrane region" description="Helical" evidence="6">
    <location>
        <begin position="20"/>
        <end position="46"/>
    </location>
</feature>
<protein>
    <recommendedName>
        <fullName evidence="7">Rhodopsin domain-containing protein</fullName>
    </recommendedName>
</protein>
<dbReference type="EMBL" id="JAKIXB020000042">
    <property type="protein sequence ID" value="KAL1593062.1"/>
    <property type="molecule type" value="Genomic_DNA"/>
</dbReference>
<evidence type="ECO:0000256" key="5">
    <source>
        <dbReference type="ARBA" id="ARBA00038359"/>
    </source>
</evidence>
<evidence type="ECO:0000256" key="4">
    <source>
        <dbReference type="ARBA" id="ARBA00023136"/>
    </source>
</evidence>
<keyword evidence="3 6" id="KW-1133">Transmembrane helix</keyword>
<evidence type="ECO:0000256" key="6">
    <source>
        <dbReference type="SAM" id="Phobius"/>
    </source>
</evidence>
<feature type="transmembrane region" description="Helical" evidence="6">
    <location>
        <begin position="58"/>
        <end position="75"/>
    </location>
</feature>
<keyword evidence="9" id="KW-1185">Reference proteome</keyword>
<evidence type="ECO:0000313" key="9">
    <source>
        <dbReference type="Proteomes" id="UP001521222"/>
    </source>
</evidence>
<comment type="similarity">
    <text evidence="5">Belongs to the SAT4 family.</text>
</comment>
<dbReference type="Proteomes" id="UP001521222">
    <property type="component" value="Unassembled WGS sequence"/>
</dbReference>
<comment type="caution">
    <text evidence="8">The sequence shown here is derived from an EMBL/GenBank/DDBJ whole genome shotgun (WGS) entry which is preliminary data.</text>
</comment>
<feature type="transmembrane region" description="Helical" evidence="6">
    <location>
        <begin position="95"/>
        <end position="119"/>
    </location>
</feature>
<dbReference type="PANTHER" id="PTHR33048">
    <property type="entry name" value="PTH11-LIKE INTEGRAL MEMBRANE PROTEIN (AFU_ORTHOLOGUE AFUA_5G11245)"/>
    <property type="match status" value="1"/>
</dbReference>